<gene>
    <name evidence="1" type="ORF">CYMTET_42219</name>
</gene>
<dbReference type="AlphaFoldDB" id="A0AAE0C6H9"/>
<sequence>MLAEASGLDADELRQLYGTQSLRSGGATAVAEDQVSDHEFNQFGGCSSSSACATYKASSLDRRLAVSRSMPHAQISMQALPFAILDPIVHCVVLPLTVDFCGVPPARPVAGDAASATGGELTEQEKEDVACLEQLGVQWGMEAEPAEGQLAQ</sequence>
<evidence type="ECO:0000313" key="1">
    <source>
        <dbReference type="EMBL" id="KAK3248310.1"/>
    </source>
</evidence>
<comment type="caution">
    <text evidence="1">The sequence shown here is derived from an EMBL/GenBank/DDBJ whole genome shotgun (WGS) entry which is preliminary data.</text>
</comment>
<reference evidence="1 2" key="1">
    <citation type="journal article" date="2015" name="Genome Biol. Evol.">
        <title>Comparative Genomics of a Bacterivorous Green Alga Reveals Evolutionary Causalities and Consequences of Phago-Mixotrophic Mode of Nutrition.</title>
        <authorList>
            <person name="Burns J.A."/>
            <person name="Paasch A."/>
            <person name="Narechania A."/>
            <person name="Kim E."/>
        </authorList>
    </citation>
    <scope>NUCLEOTIDE SEQUENCE [LARGE SCALE GENOMIC DNA]</scope>
    <source>
        <strain evidence="1 2">PLY_AMNH</strain>
    </source>
</reference>
<protein>
    <submittedName>
        <fullName evidence="1">Uncharacterized protein</fullName>
    </submittedName>
</protein>
<dbReference type="Proteomes" id="UP001190700">
    <property type="component" value="Unassembled WGS sequence"/>
</dbReference>
<dbReference type="EMBL" id="LGRX02028230">
    <property type="protein sequence ID" value="KAK3248310.1"/>
    <property type="molecule type" value="Genomic_DNA"/>
</dbReference>
<accession>A0AAE0C6H9</accession>
<evidence type="ECO:0000313" key="2">
    <source>
        <dbReference type="Proteomes" id="UP001190700"/>
    </source>
</evidence>
<organism evidence="1 2">
    <name type="scientific">Cymbomonas tetramitiformis</name>
    <dbReference type="NCBI Taxonomy" id="36881"/>
    <lineage>
        <taxon>Eukaryota</taxon>
        <taxon>Viridiplantae</taxon>
        <taxon>Chlorophyta</taxon>
        <taxon>Pyramimonadophyceae</taxon>
        <taxon>Pyramimonadales</taxon>
        <taxon>Pyramimonadaceae</taxon>
        <taxon>Cymbomonas</taxon>
    </lineage>
</organism>
<name>A0AAE0C6H9_9CHLO</name>
<proteinExistence type="predicted"/>
<keyword evidence="2" id="KW-1185">Reference proteome</keyword>